<proteinExistence type="predicted"/>
<name>A0A8S5RTD9_9CAUD</name>
<accession>A0A8S5RTD9</accession>
<organism evidence="1">
    <name type="scientific">Siphoviridae sp. ctfHp48</name>
    <dbReference type="NCBI Taxonomy" id="2827583"/>
    <lineage>
        <taxon>Viruses</taxon>
        <taxon>Duplodnaviria</taxon>
        <taxon>Heunggongvirae</taxon>
        <taxon>Uroviricota</taxon>
        <taxon>Caudoviricetes</taxon>
    </lineage>
</organism>
<evidence type="ECO:0000313" key="1">
    <source>
        <dbReference type="EMBL" id="DAE92627.1"/>
    </source>
</evidence>
<dbReference type="Gene3D" id="3.90.1340.10">
    <property type="entry name" value="Phage tail collar domain"/>
    <property type="match status" value="1"/>
</dbReference>
<sequence>MKDRQPTQVLANGAIRYGIYSADGTLDHYEYMKREDAPTVEGTPLNKANLLSDATENKIWNNKDKPADPTVNDALYELSKGTARIGDISMTARGDRSASWILCDGRAISNVEYPDLYNVLRTDVDAGDWDEIEVTGMIGTHPSLSYVNGHWFCVAQKSDKSLNIAVSSDLSSFDIRSMSVETTWNNSLGSYSLLNILGTTPVHYYAGKYLFAAFYLCSRGNGYGYATFIVYSDTPAGTWGLSPVQVDTGYDRTKEHYISDLLIYDGIYYIPKPRQDGTSNNSTYYWATDIQGQWTKMPTASGFTERNTQAKNYGAIYSEAGNYNVYKFQGLNDGYVASSTYPGGITGSAINLAAAGDTVILICKNGAAYSLDGGETFTSAATFGSEFPTKLTHNIAIYDGNICATFLKNGTEKFIAVTSAPDFAFAIKPVDYEIGWFANNGNTVSAIVDNSEDVQVKLLTRDFSYSAKRIPKITPDGRSYAYIKALEE</sequence>
<reference evidence="1" key="1">
    <citation type="journal article" date="2021" name="Proc. Natl. Acad. Sci. U.S.A.">
        <title>A Catalog of Tens of Thousands of Viruses from Human Metagenomes Reveals Hidden Associations with Chronic Diseases.</title>
        <authorList>
            <person name="Tisza M.J."/>
            <person name="Buck C.B."/>
        </authorList>
    </citation>
    <scope>NUCLEOTIDE SEQUENCE</scope>
    <source>
        <strain evidence="1">CtfHp48</strain>
    </source>
</reference>
<protein>
    <submittedName>
        <fullName evidence="1">Tail collar domain protein</fullName>
    </submittedName>
</protein>
<dbReference type="EMBL" id="BK057805">
    <property type="protein sequence ID" value="DAE92627.1"/>
    <property type="molecule type" value="Genomic_DNA"/>
</dbReference>
<dbReference type="InterPro" id="IPR037053">
    <property type="entry name" value="Phage_tail_collar_dom_sf"/>
</dbReference>